<dbReference type="RefSeq" id="WP_136431972.1">
    <property type="nucleotide sequence ID" value="NZ_JBHSNS010000001.1"/>
</dbReference>
<evidence type="ECO:0000313" key="11">
    <source>
        <dbReference type="Proteomes" id="UP001596072"/>
    </source>
</evidence>
<keyword evidence="4" id="KW-0547">Nucleotide-binding</keyword>
<dbReference type="InterPro" id="IPR017438">
    <property type="entry name" value="ATP-NAD_kinase_N"/>
</dbReference>
<dbReference type="PANTHER" id="PTHR12358:SF54">
    <property type="entry name" value="SPHINGOSINE KINASE RELATED PROTEIN"/>
    <property type="match status" value="1"/>
</dbReference>
<dbReference type="SUPFAM" id="SSF111331">
    <property type="entry name" value="NAD kinase/diacylglycerol kinase-like"/>
    <property type="match status" value="1"/>
</dbReference>
<keyword evidence="3 10" id="KW-0808">Transferase</keyword>
<sequence length="315" mass="32946">MTRPEPLLVITNADAGTADEEEVDTALAVLREHAEVEVCATASVDELDGRLADVGEQRIVVAGGDGSVHAVVGALYRAGLLEGRTLGLIPLGTGNDFARALGIPLDPQAAAEVIVHGRPRPVDLIVDDDENITVNGVHVGAGAEAGERGARWKERLGSIGVGRLNLGKLGYPIGALETAFDPPVLRVRVEVDGELVVDTDRRVLMVAVGNGASVGGGTELMPDADPHDGLIDVLVARPARTRDRLAVALRLPFGRHEDHRTVQVLQGHSVEVSGTPFLCNSDGEIDGPVGRRSWRVVPGAYTMVVPAGAEVSSPA</sequence>
<evidence type="ECO:0000256" key="5">
    <source>
        <dbReference type="ARBA" id="ARBA00022777"/>
    </source>
</evidence>
<keyword evidence="11" id="KW-1185">Reference proteome</keyword>
<dbReference type="Proteomes" id="UP001596072">
    <property type="component" value="Unassembled WGS sequence"/>
</dbReference>
<feature type="domain" description="DAGKc" evidence="9">
    <location>
        <begin position="2"/>
        <end position="131"/>
    </location>
</feature>
<protein>
    <submittedName>
        <fullName evidence="10">Diacylglycerol/lipid kinase family protein</fullName>
        <ecNumber evidence="10">2.7.1.-</ecNumber>
    </submittedName>
</protein>
<dbReference type="InterPro" id="IPR016064">
    <property type="entry name" value="NAD/diacylglycerol_kinase_sf"/>
</dbReference>
<comment type="caution">
    <text evidence="10">The sequence shown here is derived from an EMBL/GenBank/DDBJ whole genome shotgun (WGS) entry which is preliminary data.</text>
</comment>
<evidence type="ECO:0000313" key="10">
    <source>
        <dbReference type="EMBL" id="MFC5727343.1"/>
    </source>
</evidence>
<proteinExistence type="inferred from homology"/>
<dbReference type="Pfam" id="PF00781">
    <property type="entry name" value="DAGK_cat"/>
    <property type="match status" value="1"/>
</dbReference>
<evidence type="ECO:0000256" key="2">
    <source>
        <dbReference type="ARBA" id="ARBA00005983"/>
    </source>
</evidence>
<keyword evidence="8" id="KW-1208">Phospholipid metabolism</keyword>
<evidence type="ECO:0000256" key="7">
    <source>
        <dbReference type="ARBA" id="ARBA00023209"/>
    </source>
</evidence>
<name>A0ABW0ZBJ4_9ACTN</name>
<evidence type="ECO:0000259" key="9">
    <source>
        <dbReference type="PROSITE" id="PS50146"/>
    </source>
</evidence>
<keyword evidence="7" id="KW-0594">Phospholipid biosynthesis</keyword>
<reference evidence="11" key="1">
    <citation type="journal article" date="2019" name="Int. J. Syst. Evol. Microbiol.">
        <title>The Global Catalogue of Microorganisms (GCM) 10K type strain sequencing project: providing services to taxonomists for standard genome sequencing and annotation.</title>
        <authorList>
            <consortium name="The Broad Institute Genomics Platform"/>
            <consortium name="The Broad Institute Genome Sequencing Center for Infectious Disease"/>
            <person name="Wu L."/>
            <person name="Ma J."/>
        </authorList>
    </citation>
    <scope>NUCLEOTIDE SEQUENCE [LARGE SCALE GENOMIC DNA]</scope>
    <source>
        <strain evidence="11">YIM 94188</strain>
    </source>
</reference>
<evidence type="ECO:0000256" key="4">
    <source>
        <dbReference type="ARBA" id="ARBA00022741"/>
    </source>
</evidence>
<comment type="cofactor">
    <cofactor evidence="1">
        <name>Mg(2+)</name>
        <dbReference type="ChEBI" id="CHEBI:18420"/>
    </cofactor>
</comment>
<dbReference type="InterPro" id="IPR050187">
    <property type="entry name" value="Lipid_Phosphate_FormReg"/>
</dbReference>
<evidence type="ECO:0000256" key="8">
    <source>
        <dbReference type="ARBA" id="ARBA00023264"/>
    </source>
</evidence>
<dbReference type="EMBL" id="JBHSNS010000001">
    <property type="protein sequence ID" value="MFC5727343.1"/>
    <property type="molecule type" value="Genomic_DNA"/>
</dbReference>
<dbReference type="Gene3D" id="3.40.50.10330">
    <property type="entry name" value="Probable inorganic polyphosphate/atp-NAD kinase, domain 1"/>
    <property type="match status" value="1"/>
</dbReference>
<evidence type="ECO:0000256" key="3">
    <source>
        <dbReference type="ARBA" id="ARBA00022679"/>
    </source>
</evidence>
<accession>A0ABW0ZBJ4</accession>
<evidence type="ECO:0000256" key="1">
    <source>
        <dbReference type="ARBA" id="ARBA00001946"/>
    </source>
</evidence>
<keyword evidence="7" id="KW-0444">Lipid biosynthesis</keyword>
<dbReference type="Pfam" id="PF19279">
    <property type="entry name" value="YegS_C"/>
    <property type="match status" value="1"/>
</dbReference>
<dbReference type="PANTHER" id="PTHR12358">
    <property type="entry name" value="SPHINGOSINE KINASE"/>
    <property type="match status" value="1"/>
</dbReference>
<keyword evidence="7" id="KW-0443">Lipid metabolism</keyword>
<evidence type="ECO:0000256" key="6">
    <source>
        <dbReference type="ARBA" id="ARBA00022840"/>
    </source>
</evidence>
<gene>
    <name evidence="10" type="ORF">ACFPQB_00320</name>
</gene>
<keyword evidence="6" id="KW-0067">ATP-binding</keyword>
<dbReference type="Gene3D" id="2.60.200.40">
    <property type="match status" value="1"/>
</dbReference>
<comment type="similarity">
    <text evidence="2">Belongs to the diacylglycerol/lipid kinase family.</text>
</comment>
<dbReference type="GO" id="GO:0016301">
    <property type="term" value="F:kinase activity"/>
    <property type="evidence" value="ECO:0007669"/>
    <property type="project" value="UniProtKB-KW"/>
</dbReference>
<dbReference type="InterPro" id="IPR001206">
    <property type="entry name" value="Diacylglycerol_kinase_cat_dom"/>
</dbReference>
<dbReference type="PROSITE" id="PS50146">
    <property type="entry name" value="DAGK"/>
    <property type="match status" value="1"/>
</dbReference>
<keyword evidence="5 10" id="KW-0418">Kinase</keyword>
<organism evidence="10 11">
    <name type="scientific">Nocardioides vastitatis</name>
    <dbReference type="NCBI Taxonomy" id="2568655"/>
    <lineage>
        <taxon>Bacteria</taxon>
        <taxon>Bacillati</taxon>
        <taxon>Actinomycetota</taxon>
        <taxon>Actinomycetes</taxon>
        <taxon>Propionibacteriales</taxon>
        <taxon>Nocardioidaceae</taxon>
        <taxon>Nocardioides</taxon>
    </lineage>
</organism>
<dbReference type="InterPro" id="IPR045540">
    <property type="entry name" value="YegS/DAGK_C"/>
</dbReference>
<dbReference type="SMART" id="SM00046">
    <property type="entry name" value="DAGKc"/>
    <property type="match status" value="1"/>
</dbReference>
<dbReference type="EC" id="2.7.1.-" evidence="10"/>